<evidence type="ECO:0000259" key="2">
    <source>
        <dbReference type="Pfam" id="PF13200"/>
    </source>
</evidence>
<keyword evidence="1" id="KW-0812">Transmembrane</keyword>
<comment type="caution">
    <text evidence="3">The sequence shown here is derived from an EMBL/GenBank/DDBJ whole genome shotgun (WGS) entry which is preliminary data.</text>
</comment>
<organism evidence="3 4">
    <name type="scientific">Candidatus Kaiserbacteria bacterium CG10_big_fil_rev_8_21_14_0_10_49_17</name>
    <dbReference type="NCBI Taxonomy" id="1974609"/>
    <lineage>
        <taxon>Bacteria</taxon>
        <taxon>Candidatus Kaiseribacteriota</taxon>
    </lineage>
</organism>
<name>A0A2M6WDY2_9BACT</name>
<feature type="domain" description="DUF4015" evidence="2">
    <location>
        <begin position="94"/>
        <end position="355"/>
    </location>
</feature>
<proteinExistence type="predicted"/>
<dbReference type="InterPro" id="IPR017853">
    <property type="entry name" value="GH"/>
</dbReference>
<dbReference type="SUPFAM" id="SSF51445">
    <property type="entry name" value="(Trans)glycosidases"/>
    <property type="match status" value="1"/>
</dbReference>
<dbReference type="Gene3D" id="3.20.20.80">
    <property type="entry name" value="Glycosidases"/>
    <property type="match status" value="1"/>
</dbReference>
<feature type="transmembrane region" description="Helical" evidence="1">
    <location>
        <begin position="32"/>
        <end position="51"/>
    </location>
</feature>
<reference evidence="4" key="1">
    <citation type="submission" date="2017-09" db="EMBL/GenBank/DDBJ databases">
        <title>Depth-based differentiation of microbial function through sediment-hosted aquifers and enrichment of novel symbionts in the deep terrestrial subsurface.</title>
        <authorList>
            <person name="Probst A.J."/>
            <person name="Ladd B."/>
            <person name="Jarett J.K."/>
            <person name="Geller-Mcgrath D.E."/>
            <person name="Sieber C.M.K."/>
            <person name="Emerson J.B."/>
            <person name="Anantharaman K."/>
            <person name="Thomas B.C."/>
            <person name="Malmstrom R."/>
            <person name="Stieglmeier M."/>
            <person name="Klingl A."/>
            <person name="Woyke T."/>
            <person name="Ryan C.M."/>
            <person name="Banfield J.F."/>
        </authorList>
    </citation>
    <scope>NUCLEOTIDE SEQUENCE [LARGE SCALE GENOMIC DNA]</scope>
</reference>
<dbReference type="AlphaFoldDB" id="A0A2M6WDY2"/>
<protein>
    <recommendedName>
        <fullName evidence="2">DUF4015 domain-containing protein</fullName>
    </recommendedName>
</protein>
<dbReference type="Proteomes" id="UP000228809">
    <property type="component" value="Unassembled WGS sequence"/>
</dbReference>
<dbReference type="Pfam" id="PF13200">
    <property type="entry name" value="DUF4015"/>
    <property type="match status" value="2"/>
</dbReference>
<keyword evidence="1" id="KW-1133">Transmembrane helix</keyword>
<keyword evidence="1" id="KW-0472">Membrane</keyword>
<sequence length="462" mass="51073">MTPFLKMEATMNGKKLHKKITSSIQLSQSSKYTYMLGILAIGLVPIAYFGVPHFLSPYSYEATVGSALGATTTPEAAEAVESVPHLATPDPLAAVYMSQCVVGTPSFRDSLVALIEETELNAVVIDIKDYSGTIGIPTTDPRFESASLVSCGAYDIADFIARLHEKNIYVIGRITVFQDPHYAQLNPQEAVQSVSRPGEPWKDNKGLAFVDVSSRLFWDYIVTLSKEAYALGFDELNYDYIRYPSDGPMKDAQYINNSKADALEAFFKYLAEKMRPTGAVLSADLFGYTTVLTDDLGIGQQLERALPYFDYIAPMVYPSHYNSGFAGLANPNSDPYKVAYTSMAGAVKRTEARETTVKTLDGVPIYRDETVPAHTTEAGEFIATSTRKVATGLYTKEKYNRLKLRPWLQDFDYGGNYGKAEVRAQIQATYDAGLTSWMLWDPANRYTPEALRKASTTPAVEQ</sequence>
<gene>
    <name evidence="3" type="ORF">COU17_03310</name>
</gene>
<evidence type="ECO:0000313" key="4">
    <source>
        <dbReference type="Proteomes" id="UP000228809"/>
    </source>
</evidence>
<accession>A0A2M6WDY2</accession>
<dbReference type="EMBL" id="PFBJ01000018">
    <property type="protein sequence ID" value="PIT90954.1"/>
    <property type="molecule type" value="Genomic_DNA"/>
</dbReference>
<evidence type="ECO:0000313" key="3">
    <source>
        <dbReference type="EMBL" id="PIT90954.1"/>
    </source>
</evidence>
<dbReference type="InterPro" id="IPR025275">
    <property type="entry name" value="DUF4015"/>
</dbReference>
<evidence type="ECO:0000256" key="1">
    <source>
        <dbReference type="SAM" id="Phobius"/>
    </source>
</evidence>
<feature type="domain" description="DUF4015" evidence="2">
    <location>
        <begin position="378"/>
        <end position="446"/>
    </location>
</feature>